<dbReference type="AlphaFoldDB" id="A0A640WA25"/>
<evidence type="ECO:0000256" key="3">
    <source>
        <dbReference type="ARBA" id="ARBA00022989"/>
    </source>
</evidence>
<keyword evidence="2 6" id="KW-0812">Transmembrane</keyword>
<proteinExistence type="predicted"/>
<feature type="transmembrane region" description="Helical" evidence="6">
    <location>
        <begin position="255"/>
        <end position="276"/>
    </location>
</feature>
<feature type="region of interest" description="Disordered" evidence="5">
    <location>
        <begin position="69"/>
        <end position="92"/>
    </location>
</feature>
<reference evidence="7 8" key="1">
    <citation type="submission" date="2019-08" db="EMBL/GenBank/DDBJ databases">
        <title>Bioinformatics analysis of the strain L3 and L5.</title>
        <authorList>
            <person name="Li X."/>
        </authorList>
    </citation>
    <scope>NUCLEOTIDE SEQUENCE [LARGE SCALE GENOMIC DNA]</scope>
    <source>
        <strain evidence="7 8">L3</strain>
    </source>
</reference>
<dbReference type="InterPro" id="IPR000292">
    <property type="entry name" value="For/NO2_transpt"/>
</dbReference>
<dbReference type="InterPro" id="IPR023271">
    <property type="entry name" value="Aquaporin-like"/>
</dbReference>
<evidence type="ECO:0000256" key="1">
    <source>
        <dbReference type="ARBA" id="ARBA00004141"/>
    </source>
</evidence>
<keyword evidence="4 6" id="KW-0472">Membrane</keyword>
<feature type="region of interest" description="Disordered" evidence="5">
    <location>
        <begin position="1"/>
        <end position="26"/>
    </location>
</feature>
<sequence>MKGPLQPDQASRQPGHPQVHQHRPGFRRHRWLSPCRIYDYRSSIAPVNIDRRGLGGDFRRPRSATFQLTRNDRLSKRHHLTPPSRVAKDDDDEHDLQLNGEELPSRAAAVHESIREEGETELSRTVSALLWSAIAAGLSMSFSMLAKGLLRAHLPDNDVGFLVESLGYTVGFLVVIMARQQLFTENTVTAVLPVMSQPRLGKFVCLLRLWGVVLVGNLVGVAVSAWAILALPIFSMQTHEAFLALGEHILENTPMQMFAKGIVAGWMIATMVWLLPSAGSAKIWVILIVTYLVAIGEFTHIIVGSTEVMYLVFSGHAGWSEYLFHFGFPTLLGNVVGGTFIFALISHAQIRSDSDR</sequence>
<feature type="transmembrane region" description="Helical" evidence="6">
    <location>
        <begin position="209"/>
        <end position="235"/>
    </location>
</feature>
<feature type="transmembrane region" description="Helical" evidence="6">
    <location>
        <begin position="323"/>
        <end position="346"/>
    </location>
</feature>
<dbReference type="GO" id="GO:0005886">
    <property type="term" value="C:plasma membrane"/>
    <property type="evidence" value="ECO:0007669"/>
    <property type="project" value="TreeGrafter"/>
</dbReference>
<feature type="transmembrane region" description="Helical" evidence="6">
    <location>
        <begin position="159"/>
        <end position="178"/>
    </location>
</feature>
<dbReference type="PANTHER" id="PTHR30520:SF2">
    <property type="entry name" value="INNER MEMBRANE PROTEIN YFDC"/>
    <property type="match status" value="1"/>
</dbReference>
<evidence type="ECO:0000313" key="7">
    <source>
        <dbReference type="EMBL" id="KAA0016884.1"/>
    </source>
</evidence>
<evidence type="ECO:0000313" key="8">
    <source>
        <dbReference type="Proteomes" id="UP000466024"/>
    </source>
</evidence>
<protein>
    <submittedName>
        <fullName evidence="7">Formate transporter</fullName>
    </submittedName>
</protein>
<dbReference type="Proteomes" id="UP000466024">
    <property type="component" value="Unassembled WGS sequence"/>
</dbReference>
<dbReference type="EMBL" id="VTPX01000009">
    <property type="protein sequence ID" value="KAA0016884.1"/>
    <property type="molecule type" value="Genomic_DNA"/>
</dbReference>
<accession>A0A640WA25</accession>
<feature type="transmembrane region" description="Helical" evidence="6">
    <location>
        <begin position="283"/>
        <end position="303"/>
    </location>
</feature>
<dbReference type="Gene3D" id="1.20.1080.10">
    <property type="entry name" value="Glycerol uptake facilitator protein"/>
    <property type="match status" value="1"/>
</dbReference>
<evidence type="ECO:0000256" key="4">
    <source>
        <dbReference type="ARBA" id="ARBA00023136"/>
    </source>
</evidence>
<evidence type="ECO:0000256" key="2">
    <source>
        <dbReference type="ARBA" id="ARBA00022692"/>
    </source>
</evidence>
<keyword evidence="8" id="KW-1185">Reference proteome</keyword>
<evidence type="ECO:0000256" key="6">
    <source>
        <dbReference type="SAM" id="Phobius"/>
    </source>
</evidence>
<dbReference type="Pfam" id="PF01226">
    <property type="entry name" value="Form_Nir_trans"/>
    <property type="match status" value="1"/>
</dbReference>
<gene>
    <name evidence="7" type="ORF">F0A16_15395</name>
</gene>
<comment type="caution">
    <text evidence="7">The sequence shown here is derived from an EMBL/GenBank/DDBJ whole genome shotgun (WGS) entry which is preliminary data.</text>
</comment>
<feature type="transmembrane region" description="Helical" evidence="6">
    <location>
        <begin position="128"/>
        <end position="147"/>
    </location>
</feature>
<dbReference type="GO" id="GO:0015499">
    <property type="term" value="F:formate transmembrane transporter activity"/>
    <property type="evidence" value="ECO:0007669"/>
    <property type="project" value="TreeGrafter"/>
</dbReference>
<comment type="subcellular location">
    <subcellularLocation>
        <location evidence="1">Membrane</location>
        <topology evidence="1">Multi-pass membrane protein</topology>
    </subcellularLocation>
</comment>
<evidence type="ECO:0000256" key="5">
    <source>
        <dbReference type="SAM" id="MobiDB-lite"/>
    </source>
</evidence>
<organism evidence="7 8">
    <name type="scientific">Salinicola corii</name>
    <dbReference type="NCBI Taxonomy" id="2606937"/>
    <lineage>
        <taxon>Bacteria</taxon>
        <taxon>Pseudomonadati</taxon>
        <taxon>Pseudomonadota</taxon>
        <taxon>Gammaproteobacteria</taxon>
        <taxon>Oceanospirillales</taxon>
        <taxon>Halomonadaceae</taxon>
        <taxon>Salinicola</taxon>
    </lineage>
</organism>
<dbReference type="PANTHER" id="PTHR30520">
    <property type="entry name" value="FORMATE TRANSPORTER-RELATED"/>
    <property type="match status" value="1"/>
</dbReference>
<name>A0A640WA25_9GAMM</name>
<keyword evidence="3 6" id="KW-1133">Transmembrane helix</keyword>